<evidence type="ECO:0000259" key="3">
    <source>
        <dbReference type="Pfam" id="PF00501"/>
    </source>
</evidence>
<dbReference type="HOGENOM" id="CLU_000022_59_2_1"/>
<dbReference type="STRING" id="1182545.A0A072P170"/>
<dbReference type="Pfam" id="PF00501">
    <property type="entry name" value="AMP-binding"/>
    <property type="match status" value="1"/>
</dbReference>
<name>A0A072P170_9EURO</name>
<gene>
    <name evidence="5" type="ORF">A1O9_10261</name>
</gene>
<organism evidence="5 6">
    <name type="scientific">Exophiala aquamarina CBS 119918</name>
    <dbReference type="NCBI Taxonomy" id="1182545"/>
    <lineage>
        <taxon>Eukaryota</taxon>
        <taxon>Fungi</taxon>
        <taxon>Dikarya</taxon>
        <taxon>Ascomycota</taxon>
        <taxon>Pezizomycotina</taxon>
        <taxon>Eurotiomycetes</taxon>
        <taxon>Chaetothyriomycetidae</taxon>
        <taxon>Chaetothyriales</taxon>
        <taxon>Herpotrichiellaceae</taxon>
        <taxon>Exophiala</taxon>
    </lineage>
</organism>
<keyword evidence="2" id="KW-0436">Ligase</keyword>
<dbReference type="InterPro" id="IPR000873">
    <property type="entry name" value="AMP-dep_synth/lig_dom"/>
</dbReference>
<dbReference type="Proteomes" id="UP000027920">
    <property type="component" value="Unassembled WGS sequence"/>
</dbReference>
<dbReference type="Gene3D" id="3.40.50.12780">
    <property type="entry name" value="N-terminal domain of ligase-like"/>
    <property type="match status" value="1"/>
</dbReference>
<dbReference type="Pfam" id="PF13193">
    <property type="entry name" value="AMP-binding_C"/>
    <property type="match status" value="1"/>
</dbReference>
<dbReference type="InterPro" id="IPR045851">
    <property type="entry name" value="AMP-bd_C_sf"/>
</dbReference>
<reference evidence="5 6" key="1">
    <citation type="submission" date="2013-03" db="EMBL/GenBank/DDBJ databases">
        <title>The Genome Sequence of Exophiala aquamarina CBS 119918.</title>
        <authorList>
            <consortium name="The Broad Institute Genomics Platform"/>
            <person name="Cuomo C."/>
            <person name="de Hoog S."/>
            <person name="Gorbushina A."/>
            <person name="Walker B."/>
            <person name="Young S.K."/>
            <person name="Zeng Q."/>
            <person name="Gargeya S."/>
            <person name="Fitzgerald M."/>
            <person name="Haas B."/>
            <person name="Abouelleil A."/>
            <person name="Allen A.W."/>
            <person name="Alvarado L."/>
            <person name="Arachchi H.M."/>
            <person name="Berlin A.M."/>
            <person name="Chapman S.B."/>
            <person name="Gainer-Dewar J."/>
            <person name="Goldberg J."/>
            <person name="Griggs A."/>
            <person name="Gujja S."/>
            <person name="Hansen M."/>
            <person name="Howarth C."/>
            <person name="Imamovic A."/>
            <person name="Ireland A."/>
            <person name="Larimer J."/>
            <person name="McCowan C."/>
            <person name="Murphy C."/>
            <person name="Pearson M."/>
            <person name="Poon T.W."/>
            <person name="Priest M."/>
            <person name="Roberts A."/>
            <person name="Saif S."/>
            <person name="Shea T."/>
            <person name="Sisk P."/>
            <person name="Sykes S."/>
            <person name="Wortman J."/>
            <person name="Nusbaum C."/>
            <person name="Birren B."/>
        </authorList>
    </citation>
    <scope>NUCLEOTIDE SEQUENCE [LARGE SCALE GENOMIC DNA]</scope>
    <source>
        <strain evidence="5 6">CBS 119918</strain>
    </source>
</reference>
<dbReference type="PANTHER" id="PTHR24096">
    <property type="entry name" value="LONG-CHAIN-FATTY-ACID--COA LIGASE"/>
    <property type="match status" value="1"/>
</dbReference>
<dbReference type="VEuPathDB" id="FungiDB:A1O9_10261"/>
<dbReference type="InterPro" id="IPR042099">
    <property type="entry name" value="ANL_N_sf"/>
</dbReference>
<dbReference type="RefSeq" id="XP_013256449.1">
    <property type="nucleotide sequence ID" value="XM_013400995.1"/>
</dbReference>
<dbReference type="Gene3D" id="3.30.300.30">
    <property type="match status" value="1"/>
</dbReference>
<protein>
    <recommendedName>
        <fullName evidence="7">4-coumarate-CoA ligase</fullName>
    </recommendedName>
</protein>
<proteinExistence type="inferred from homology"/>
<feature type="domain" description="AMP-binding enzyme C-terminal" evidence="4">
    <location>
        <begin position="468"/>
        <end position="549"/>
    </location>
</feature>
<evidence type="ECO:0000313" key="5">
    <source>
        <dbReference type="EMBL" id="KEF53859.1"/>
    </source>
</evidence>
<dbReference type="PANTHER" id="PTHR24096:SF149">
    <property type="entry name" value="AMP-BINDING DOMAIN-CONTAINING PROTEIN-RELATED"/>
    <property type="match status" value="1"/>
</dbReference>
<comment type="caution">
    <text evidence="5">The sequence shown here is derived from an EMBL/GenBank/DDBJ whole genome shotgun (WGS) entry which is preliminary data.</text>
</comment>
<dbReference type="InterPro" id="IPR025110">
    <property type="entry name" value="AMP-bd_C"/>
</dbReference>
<dbReference type="EMBL" id="AMGV01000012">
    <property type="protein sequence ID" value="KEF53859.1"/>
    <property type="molecule type" value="Genomic_DNA"/>
</dbReference>
<keyword evidence="6" id="KW-1185">Reference proteome</keyword>
<comment type="similarity">
    <text evidence="1">Belongs to the ATP-dependent AMP-binding enzyme family.</text>
</comment>
<accession>A0A072P170</accession>
<dbReference type="AlphaFoldDB" id="A0A072P170"/>
<evidence type="ECO:0000313" key="6">
    <source>
        <dbReference type="Proteomes" id="UP000027920"/>
    </source>
</evidence>
<sequence>MPITSTFPDIQLQVVDIFNFLFNRTDRPYPDDQVLFQSADDLSRQYTYKQLKQSAIDFGKGLRSNFDFKKGEVVGIYAPNDIDTPGVVFGTLWAGGIVSPANPGYTQAELVYQLKDSGAKVLVTHVSVLEVAKKAAREVGIEENNVLVLGEEKDPSRKTRHWSSIRVLSGTDRYRIPRINPQEDLAFLVYSSGTTGRPKGVRLTHHNMTSNVQQVQGAEGWLTWNGSRSCPGIPDAPKGKGDKILACLPFFHIYGLNVLIHCPIYTGVHTLVLQRFDLEKWCQLVQDHKVTFSYIVPPIVLLLCKHPAVEKYDLSSLRMTNSGAAPLTKDLVENLYKRKGVRVKQGYGLSETSPTIFIQRWEDWESAVGTTGRMVPNLLSKFCAVPREGEESDGSKELPQGEVGELYVKGPNVFTGYHNNATATAECLEDGWFRTGDVGFIDKNGDLTITDRVKELIKYKGFQVPPAELEGYLANHELIDDVCVVGVESEELGTEVPRAYIVRKGGMSAVKDNDGQEIIQWLNQKVANHKKLRGGVKFVDAVPKSVSGKILRRILKDQAKKEFQEEQDKKLNKARPKL</sequence>
<dbReference type="InterPro" id="IPR020845">
    <property type="entry name" value="AMP-binding_CS"/>
</dbReference>
<dbReference type="GO" id="GO:0016405">
    <property type="term" value="F:CoA-ligase activity"/>
    <property type="evidence" value="ECO:0007669"/>
    <property type="project" value="TreeGrafter"/>
</dbReference>
<dbReference type="PROSITE" id="PS00455">
    <property type="entry name" value="AMP_BINDING"/>
    <property type="match status" value="1"/>
</dbReference>
<dbReference type="CDD" id="cd05911">
    <property type="entry name" value="Firefly_Luc_like"/>
    <property type="match status" value="1"/>
</dbReference>
<evidence type="ECO:0000259" key="4">
    <source>
        <dbReference type="Pfam" id="PF13193"/>
    </source>
</evidence>
<evidence type="ECO:0000256" key="2">
    <source>
        <dbReference type="ARBA" id="ARBA00022598"/>
    </source>
</evidence>
<feature type="domain" description="AMP-dependent synthetase/ligase" evidence="3">
    <location>
        <begin position="25"/>
        <end position="418"/>
    </location>
</feature>
<dbReference type="SUPFAM" id="SSF56801">
    <property type="entry name" value="Acetyl-CoA synthetase-like"/>
    <property type="match status" value="1"/>
</dbReference>
<dbReference type="GeneID" id="25285165"/>
<evidence type="ECO:0008006" key="7">
    <source>
        <dbReference type="Google" id="ProtNLM"/>
    </source>
</evidence>
<dbReference type="OrthoDB" id="6509636at2759"/>
<evidence type="ECO:0000256" key="1">
    <source>
        <dbReference type="ARBA" id="ARBA00006432"/>
    </source>
</evidence>